<dbReference type="Proteomes" id="UP000002508">
    <property type="component" value="Chromosome"/>
</dbReference>
<dbReference type="OrthoDB" id="163142at2"/>
<reference evidence="4" key="1">
    <citation type="submission" date="2008-12" db="EMBL/GenBank/DDBJ databases">
        <title>Complete sequence of Chloroflexus aggregans DSM 9485.</title>
        <authorList>
            <consortium name="US DOE Joint Genome Institute"/>
            <person name="Lucas S."/>
            <person name="Copeland A."/>
            <person name="Lapidus A."/>
            <person name="Glavina del Rio T."/>
            <person name="Dalin E."/>
            <person name="Tice H."/>
            <person name="Pitluck S."/>
            <person name="Foster B."/>
            <person name="Larimer F."/>
            <person name="Land M."/>
            <person name="Hauser L."/>
            <person name="Kyrpides N."/>
            <person name="Mikhailova N."/>
            <person name="Bryant D."/>
            <person name="Richardson P."/>
        </authorList>
    </citation>
    <scope>NUCLEOTIDE SEQUENCE</scope>
    <source>
        <strain evidence="4">DSM 9485</strain>
    </source>
</reference>
<dbReference type="GO" id="GO:0016787">
    <property type="term" value="F:hydrolase activity"/>
    <property type="evidence" value="ECO:0007669"/>
    <property type="project" value="UniProtKB-KW"/>
</dbReference>
<dbReference type="KEGG" id="cag:Cagg_1131"/>
<proteinExistence type="predicted"/>
<dbReference type="InterPro" id="IPR042001">
    <property type="entry name" value="Sortase_F"/>
</dbReference>
<evidence type="ECO:0000313" key="5">
    <source>
        <dbReference type="Proteomes" id="UP000002508"/>
    </source>
</evidence>
<feature type="compositionally biased region" description="Low complexity" evidence="2">
    <location>
        <begin position="72"/>
        <end position="84"/>
    </location>
</feature>
<dbReference type="InterPro" id="IPR005754">
    <property type="entry name" value="Sortase"/>
</dbReference>
<keyword evidence="1" id="KW-0378">Hydrolase</keyword>
<dbReference type="EMBL" id="CP001337">
    <property type="protein sequence ID" value="ACL24041.1"/>
    <property type="molecule type" value="Genomic_DNA"/>
</dbReference>
<dbReference type="PROSITE" id="PS51257">
    <property type="entry name" value="PROKAR_LIPOPROTEIN"/>
    <property type="match status" value="1"/>
</dbReference>
<dbReference type="AlphaFoldDB" id="B8G784"/>
<dbReference type="Gene3D" id="2.40.260.10">
    <property type="entry name" value="Sortase"/>
    <property type="match status" value="1"/>
</dbReference>
<dbReference type="CDD" id="cd05829">
    <property type="entry name" value="Sortase_F"/>
    <property type="match status" value="1"/>
</dbReference>
<gene>
    <name evidence="4" type="ordered locus">Cagg_1131</name>
</gene>
<evidence type="ECO:0000313" key="4">
    <source>
        <dbReference type="EMBL" id="ACL24041.1"/>
    </source>
</evidence>
<organism evidence="4 5">
    <name type="scientific">Chloroflexus aggregans (strain MD-66 / DSM 9485)</name>
    <dbReference type="NCBI Taxonomy" id="326427"/>
    <lineage>
        <taxon>Bacteria</taxon>
        <taxon>Bacillati</taxon>
        <taxon>Chloroflexota</taxon>
        <taxon>Chloroflexia</taxon>
        <taxon>Chloroflexales</taxon>
        <taxon>Chloroflexineae</taxon>
        <taxon>Chloroflexaceae</taxon>
        <taxon>Chloroflexus</taxon>
    </lineage>
</organism>
<dbReference type="STRING" id="326427.Cagg_1131"/>
<evidence type="ECO:0000256" key="1">
    <source>
        <dbReference type="ARBA" id="ARBA00022801"/>
    </source>
</evidence>
<dbReference type="RefSeq" id="WP_012616405.1">
    <property type="nucleotide sequence ID" value="NC_011831.1"/>
</dbReference>
<protein>
    <submittedName>
        <fullName evidence="4">Peptidase C60 sortase A and B</fullName>
    </submittedName>
</protein>
<dbReference type="Pfam" id="PF04203">
    <property type="entry name" value="Sortase"/>
    <property type="match status" value="1"/>
</dbReference>
<accession>B8G784</accession>
<keyword evidence="5" id="KW-1185">Reference proteome</keyword>
<evidence type="ECO:0000256" key="2">
    <source>
        <dbReference type="SAM" id="MobiDB-lite"/>
    </source>
</evidence>
<feature type="signal peptide" evidence="3">
    <location>
        <begin position="1"/>
        <end position="21"/>
    </location>
</feature>
<feature type="chain" id="PRO_5002870202" evidence="3">
    <location>
        <begin position="22"/>
        <end position="238"/>
    </location>
</feature>
<keyword evidence="3" id="KW-0732">Signal</keyword>
<dbReference type="InterPro" id="IPR023365">
    <property type="entry name" value="Sortase_dom-sf"/>
</dbReference>
<sequence>MTRILLLILLTGNLLSACSTATDAAALAVPSSTATATATGLPTATPTASPTPLPTATVAPTSTPTAPPTTAPTPTLLPTATLAPTPRPTGDRTPVRLVIPAINLDRQLFPVGLDANNVPVVLDHEVGWYIYSAKPGQGENIVLWGHVLRFRKAPHIPAPFAEIERLAIGSEILLYSADGSVFRYVVTRKERVTPDQVDYILPTNDERLTLVSCIGDRVIVDGNVELTHRLITIATPAP</sequence>
<dbReference type="HOGENOM" id="CLU_1169022_0_0_0"/>
<feature type="compositionally biased region" description="Low complexity" evidence="2">
    <location>
        <begin position="37"/>
        <end position="64"/>
    </location>
</feature>
<feature type="region of interest" description="Disordered" evidence="2">
    <location>
        <begin position="37"/>
        <end position="91"/>
    </location>
</feature>
<dbReference type="SUPFAM" id="SSF63817">
    <property type="entry name" value="Sortase"/>
    <property type="match status" value="1"/>
</dbReference>
<dbReference type="eggNOG" id="COG3764">
    <property type="taxonomic scope" value="Bacteria"/>
</dbReference>
<name>B8G784_CHLAD</name>
<evidence type="ECO:0000256" key="3">
    <source>
        <dbReference type="SAM" id="SignalP"/>
    </source>
</evidence>